<feature type="signal peptide" evidence="2">
    <location>
        <begin position="1"/>
        <end position="22"/>
    </location>
</feature>
<proteinExistence type="predicted"/>
<evidence type="ECO:0000313" key="4">
    <source>
        <dbReference type="Proteomes" id="UP000245783"/>
    </source>
</evidence>
<dbReference type="InParanoid" id="A0A316W8T7"/>
<dbReference type="RefSeq" id="XP_025371275.1">
    <property type="nucleotide sequence ID" value="XM_025517372.1"/>
</dbReference>
<name>A0A316W8T7_9BASI</name>
<dbReference type="Proteomes" id="UP000245783">
    <property type="component" value="Unassembled WGS sequence"/>
</dbReference>
<dbReference type="AlphaFoldDB" id="A0A316W8T7"/>
<evidence type="ECO:0000256" key="1">
    <source>
        <dbReference type="SAM" id="MobiDB-lite"/>
    </source>
</evidence>
<accession>A0A316W8T7</accession>
<evidence type="ECO:0000256" key="2">
    <source>
        <dbReference type="SAM" id="SignalP"/>
    </source>
</evidence>
<evidence type="ECO:0008006" key="5">
    <source>
        <dbReference type="Google" id="ProtNLM"/>
    </source>
</evidence>
<keyword evidence="4" id="KW-1185">Reference proteome</keyword>
<feature type="region of interest" description="Disordered" evidence="1">
    <location>
        <begin position="25"/>
        <end position="67"/>
    </location>
</feature>
<dbReference type="EMBL" id="KZ819364">
    <property type="protein sequence ID" value="PWN44115.1"/>
    <property type="molecule type" value="Genomic_DNA"/>
</dbReference>
<feature type="chain" id="PRO_5016245496" description="Secreted protein" evidence="2">
    <location>
        <begin position="23"/>
        <end position="118"/>
    </location>
</feature>
<reference evidence="3 4" key="1">
    <citation type="journal article" date="2018" name="Mol. Biol. Evol.">
        <title>Broad Genomic Sampling Reveals a Smut Pathogenic Ancestry of the Fungal Clade Ustilaginomycotina.</title>
        <authorList>
            <person name="Kijpornyongpan T."/>
            <person name="Mondo S.J."/>
            <person name="Barry K."/>
            <person name="Sandor L."/>
            <person name="Lee J."/>
            <person name="Lipzen A."/>
            <person name="Pangilinan J."/>
            <person name="LaButti K."/>
            <person name="Hainaut M."/>
            <person name="Henrissat B."/>
            <person name="Grigoriev I.V."/>
            <person name="Spatafora J.W."/>
            <person name="Aime M.C."/>
        </authorList>
    </citation>
    <scope>NUCLEOTIDE SEQUENCE [LARGE SCALE GENOMIC DNA]</scope>
    <source>
        <strain evidence="3 4">MCA 4658</strain>
    </source>
</reference>
<dbReference type="GeneID" id="37039242"/>
<keyword evidence="2" id="KW-0732">Signal</keyword>
<evidence type="ECO:0000313" key="3">
    <source>
        <dbReference type="EMBL" id="PWN44115.1"/>
    </source>
</evidence>
<sequence>MRRRNQLYLVTLGLHLVHSVQTSSKMSAALQPQTVRQVTHLPRRQKANARSQSRAGRSRSERRQVFTPAKQHAVEEAVVAVVLQHVVEEAVIPLNATWVASDAEFARIKPGNSLASTV</sequence>
<organism evidence="3 4">
    <name type="scientific">Ceraceosorus guamensis</name>
    <dbReference type="NCBI Taxonomy" id="1522189"/>
    <lineage>
        <taxon>Eukaryota</taxon>
        <taxon>Fungi</taxon>
        <taxon>Dikarya</taxon>
        <taxon>Basidiomycota</taxon>
        <taxon>Ustilaginomycotina</taxon>
        <taxon>Exobasidiomycetes</taxon>
        <taxon>Ceraceosorales</taxon>
        <taxon>Ceraceosoraceae</taxon>
        <taxon>Ceraceosorus</taxon>
    </lineage>
</organism>
<feature type="compositionally biased region" description="Polar residues" evidence="1">
    <location>
        <begin position="25"/>
        <end position="37"/>
    </location>
</feature>
<gene>
    <name evidence="3" type="ORF">IE81DRAFT_48151</name>
</gene>
<protein>
    <recommendedName>
        <fullName evidence="5">Secreted protein</fullName>
    </recommendedName>
</protein>